<protein>
    <recommendedName>
        <fullName evidence="2">histidine kinase</fullName>
        <ecNumber evidence="2">2.7.13.3</ecNumber>
    </recommendedName>
</protein>
<dbReference type="SUPFAM" id="SSF55874">
    <property type="entry name" value="ATPase domain of HSP90 chaperone/DNA topoisomerase II/histidine kinase"/>
    <property type="match status" value="1"/>
</dbReference>
<sequence length="419" mass="48285">MAKWPYTDEKNECILGTMGISIEITDKVILRESIEKNEKIFLEIANNLDDTIVIIDEKKAIYVSPSFEKIYGINPEEMGVYEDINNWYEYWDEVVFEKTPKGYNCKEISIDKLKVSKDGKEKWLWCKFVPIFDENGDVVKKIGIVSDVTKSKKMADELESLRMDFFANLSHELRTPINLILSSLQVIGIRMDKLDEDNFNYFHKYLDIIHQNGLRMLKLVNNLIDTTKLDSGHFSYNPQNGDIVSYVENICMSIREFVNNNEMNIIFDTNVEEKIIAFDQDNIERIMLNLISNAIKFNKPDGIIEVIVNCNEDIQIIVKDNGIGIPNDKLESIFGRFEQVKNKFEKEQAGSGIGLSLVKSLVEKHNGTIHVKSEIGKGSEFIINFPDVFIENGEKHIYSHAHYLNNIASMEVEFSDIYT</sequence>
<dbReference type="Gene3D" id="3.30.565.10">
    <property type="entry name" value="Histidine kinase-like ATPase, C-terminal domain"/>
    <property type="match status" value="1"/>
</dbReference>
<dbReference type="SMART" id="SM00388">
    <property type="entry name" value="HisKA"/>
    <property type="match status" value="1"/>
</dbReference>
<dbReference type="SUPFAM" id="SSF47384">
    <property type="entry name" value="Homodimeric domain of signal transducing histidine kinase"/>
    <property type="match status" value="1"/>
</dbReference>
<evidence type="ECO:0000313" key="8">
    <source>
        <dbReference type="EMBL" id="MPM74373.1"/>
    </source>
</evidence>
<dbReference type="CDD" id="cd00075">
    <property type="entry name" value="HATPase"/>
    <property type="match status" value="1"/>
</dbReference>
<dbReference type="CDD" id="cd00082">
    <property type="entry name" value="HisKA"/>
    <property type="match status" value="1"/>
</dbReference>
<dbReference type="Gene3D" id="1.10.287.130">
    <property type="match status" value="1"/>
</dbReference>
<dbReference type="InterPro" id="IPR000014">
    <property type="entry name" value="PAS"/>
</dbReference>
<accession>A0A645CBR5</accession>
<dbReference type="InterPro" id="IPR000700">
    <property type="entry name" value="PAS-assoc_C"/>
</dbReference>
<feature type="domain" description="Histidine kinase" evidence="6">
    <location>
        <begin position="168"/>
        <end position="389"/>
    </location>
</feature>
<keyword evidence="3" id="KW-0597">Phosphoprotein</keyword>
<keyword evidence="4 8" id="KW-0808">Transferase</keyword>
<dbReference type="SMART" id="SM00387">
    <property type="entry name" value="HATPase_c"/>
    <property type="match status" value="1"/>
</dbReference>
<gene>
    <name evidence="8" type="primary">sasA_293</name>
    <name evidence="8" type="ORF">SDC9_121361</name>
</gene>
<keyword evidence="5 8" id="KW-0418">Kinase</keyword>
<name>A0A645CBR5_9ZZZZ</name>
<evidence type="ECO:0000259" key="7">
    <source>
        <dbReference type="PROSITE" id="PS50113"/>
    </source>
</evidence>
<dbReference type="SUPFAM" id="SSF55785">
    <property type="entry name" value="PYP-like sensor domain (PAS domain)"/>
    <property type="match status" value="1"/>
</dbReference>
<organism evidence="8">
    <name type="scientific">bioreactor metagenome</name>
    <dbReference type="NCBI Taxonomy" id="1076179"/>
    <lineage>
        <taxon>unclassified sequences</taxon>
        <taxon>metagenomes</taxon>
        <taxon>ecological metagenomes</taxon>
    </lineage>
</organism>
<dbReference type="GO" id="GO:0000155">
    <property type="term" value="F:phosphorelay sensor kinase activity"/>
    <property type="evidence" value="ECO:0007669"/>
    <property type="project" value="InterPro"/>
</dbReference>
<dbReference type="PROSITE" id="PS50109">
    <property type="entry name" value="HIS_KIN"/>
    <property type="match status" value="1"/>
</dbReference>
<feature type="domain" description="PAC" evidence="7">
    <location>
        <begin position="106"/>
        <end position="160"/>
    </location>
</feature>
<evidence type="ECO:0000259" key="6">
    <source>
        <dbReference type="PROSITE" id="PS50109"/>
    </source>
</evidence>
<proteinExistence type="predicted"/>
<dbReference type="InterPro" id="IPR003594">
    <property type="entry name" value="HATPase_dom"/>
</dbReference>
<dbReference type="CDD" id="cd00130">
    <property type="entry name" value="PAS"/>
    <property type="match status" value="1"/>
</dbReference>
<dbReference type="PRINTS" id="PR00344">
    <property type="entry name" value="BCTRLSENSOR"/>
</dbReference>
<dbReference type="NCBIfam" id="TIGR00229">
    <property type="entry name" value="sensory_box"/>
    <property type="match status" value="1"/>
</dbReference>
<dbReference type="PROSITE" id="PS50113">
    <property type="entry name" value="PAC"/>
    <property type="match status" value="1"/>
</dbReference>
<reference evidence="8" key="1">
    <citation type="submission" date="2019-08" db="EMBL/GenBank/DDBJ databases">
        <authorList>
            <person name="Kucharzyk K."/>
            <person name="Murdoch R.W."/>
            <person name="Higgins S."/>
            <person name="Loffler F."/>
        </authorList>
    </citation>
    <scope>NUCLEOTIDE SEQUENCE</scope>
</reference>
<evidence type="ECO:0000256" key="1">
    <source>
        <dbReference type="ARBA" id="ARBA00000085"/>
    </source>
</evidence>
<evidence type="ECO:0000256" key="5">
    <source>
        <dbReference type="ARBA" id="ARBA00022777"/>
    </source>
</evidence>
<comment type="caution">
    <text evidence="8">The sequence shown here is derived from an EMBL/GenBank/DDBJ whole genome shotgun (WGS) entry which is preliminary data.</text>
</comment>
<dbReference type="InterPro" id="IPR035965">
    <property type="entry name" value="PAS-like_dom_sf"/>
</dbReference>
<dbReference type="InterPro" id="IPR003661">
    <property type="entry name" value="HisK_dim/P_dom"/>
</dbReference>
<dbReference type="InterPro" id="IPR005467">
    <property type="entry name" value="His_kinase_dom"/>
</dbReference>
<dbReference type="InterPro" id="IPR036097">
    <property type="entry name" value="HisK_dim/P_sf"/>
</dbReference>
<evidence type="ECO:0000256" key="4">
    <source>
        <dbReference type="ARBA" id="ARBA00022679"/>
    </source>
</evidence>
<dbReference type="PANTHER" id="PTHR43547:SF2">
    <property type="entry name" value="HYBRID SIGNAL TRANSDUCTION HISTIDINE KINASE C"/>
    <property type="match status" value="1"/>
</dbReference>
<dbReference type="EC" id="2.7.13.3" evidence="2"/>
<comment type="catalytic activity">
    <reaction evidence="1">
        <text>ATP + protein L-histidine = ADP + protein N-phospho-L-histidine.</text>
        <dbReference type="EC" id="2.7.13.3"/>
    </reaction>
</comment>
<dbReference type="Pfam" id="PF02518">
    <property type="entry name" value="HATPase_c"/>
    <property type="match status" value="1"/>
</dbReference>
<dbReference type="PANTHER" id="PTHR43547">
    <property type="entry name" value="TWO-COMPONENT HISTIDINE KINASE"/>
    <property type="match status" value="1"/>
</dbReference>
<dbReference type="InterPro" id="IPR036890">
    <property type="entry name" value="HATPase_C_sf"/>
</dbReference>
<evidence type="ECO:0000256" key="3">
    <source>
        <dbReference type="ARBA" id="ARBA00022553"/>
    </source>
</evidence>
<dbReference type="Gene3D" id="3.30.450.20">
    <property type="entry name" value="PAS domain"/>
    <property type="match status" value="1"/>
</dbReference>
<dbReference type="EMBL" id="VSSQ01025920">
    <property type="protein sequence ID" value="MPM74373.1"/>
    <property type="molecule type" value="Genomic_DNA"/>
</dbReference>
<dbReference type="Pfam" id="PF13426">
    <property type="entry name" value="PAS_9"/>
    <property type="match status" value="1"/>
</dbReference>
<dbReference type="Pfam" id="PF00512">
    <property type="entry name" value="HisKA"/>
    <property type="match status" value="1"/>
</dbReference>
<dbReference type="AlphaFoldDB" id="A0A645CBR5"/>
<dbReference type="FunFam" id="3.30.565.10:FF:000006">
    <property type="entry name" value="Sensor histidine kinase WalK"/>
    <property type="match status" value="1"/>
</dbReference>
<evidence type="ECO:0000256" key="2">
    <source>
        <dbReference type="ARBA" id="ARBA00012438"/>
    </source>
</evidence>
<dbReference type="InterPro" id="IPR004358">
    <property type="entry name" value="Sig_transdc_His_kin-like_C"/>
</dbReference>